<proteinExistence type="predicted"/>
<protein>
    <submittedName>
        <fullName evidence="1">Uncharacterized protein</fullName>
    </submittedName>
</protein>
<gene>
    <name evidence="1" type="ORF">DL347_22200</name>
</gene>
<sequence>MLAIRAPIGPRPSAFVEAGLAFEFAAMVQENLAGTRKDKGIVTFNYPQVGRRRTQGFQLGQLI</sequence>
<name>A0A7Z6MV48_PSEFL</name>
<evidence type="ECO:0000313" key="2">
    <source>
        <dbReference type="Proteomes" id="UP000255541"/>
    </source>
</evidence>
<accession>A0A7Z6MV48</accession>
<dbReference type="AlphaFoldDB" id="A0A7Z6MV48"/>
<evidence type="ECO:0000313" key="1">
    <source>
        <dbReference type="EMBL" id="RDS88884.1"/>
    </source>
</evidence>
<dbReference type="EMBL" id="QRBA01000013">
    <property type="protein sequence ID" value="RDS88884.1"/>
    <property type="molecule type" value="Genomic_DNA"/>
</dbReference>
<dbReference type="Proteomes" id="UP000255541">
    <property type="component" value="Unassembled WGS sequence"/>
</dbReference>
<comment type="caution">
    <text evidence="1">The sequence shown here is derived from an EMBL/GenBank/DDBJ whole genome shotgun (WGS) entry which is preliminary data.</text>
</comment>
<organism evidence="1 2">
    <name type="scientific">Pseudomonas fluorescens</name>
    <dbReference type="NCBI Taxonomy" id="294"/>
    <lineage>
        <taxon>Bacteria</taxon>
        <taxon>Pseudomonadati</taxon>
        <taxon>Pseudomonadota</taxon>
        <taxon>Gammaproteobacteria</taxon>
        <taxon>Pseudomonadales</taxon>
        <taxon>Pseudomonadaceae</taxon>
        <taxon>Pseudomonas</taxon>
    </lineage>
</organism>
<reference evidence="1 2" key="1">
    <citation type="submission" date="2018-07" db="EMBL/GenBank/DDBJ databases">
        <title>Draft Genome Sequence of Pseudomonas fluorescens AHK-1 associated with canker disease of kiwifruit.</title>
        <authorList>
            <person name="Wu Z."/>
        </authorList>
    </citation>
    <scope>NUCLEOTIDE SEQUENCE [LARGE SCALE GENOMIC DNA]</scope>
    <source>
        <strain evidence="1 2">AHK-1</strain>
    </source>
</reference>